<evidence type="ECO:0000256" key="5">
    <source>
        <dbReference type="ARBA" id="ARBA00022989"/>
    </source>
</evidence>
<sequence>MVRRQARIPPQPVLLKKPCRAVAPRPPPPWRNPMFADWTYALQDWPTYLGAAWLTLKLSLAAFVLACALGLLGALARRSRHALVRAPAAVYVEVIRNTPVLLQMFVAYFALPSAGLRLSPVQAGIAALGVNVGAYLTEIFRAGIQAVPSGQREASRVLALSPFRTFLHVVLPQALRNVYPAVINQLVQIILGSSLLSAISVPELTGTAMVINSRNLLTIQVFGIAAVLYLVLTNVVVLVAELIGRAAFKPPLRPIRPHQSVLAGLRTAARRLVLIRKEA</sequence>
<dbReference type="InterPro" id="IPR010065">
    <property type="entry name" value="AA_ABC_transptr_permease_3TM"/>
</dbReference>
<comment type="caution">
    <text evidence="9">The sequence shown here is derived from an EMBL/GenBank/DDBJ whole genome shotgun (WGS) entry which is preliminary data.</text>
</comment>
<keyword evidence="10" id="KW-1185">Reference proteome</keyword>
<evidence type="ECO:0000259" key="8">
    <source>
        <dbReference type="PROSITE" id="PS50928"/>
    </source>
</evidence>
<dbReference type="PANTHER" id="PTHR30614">
    <property type="entry name" value="MEMBRANE COMPONENT OF AMINO ACID ABC TRANSPORTER"/>
    <property type="match status" value="1"/>
</dbReference>
<dbReference type="AlphaFoldDB" id="A0A3M8W3U1"/>
<comment type="subcellular location">
    <subcellularLocation>
        <location evidence="1 7">Cell membrane</location>
        <topology evidence="1 7">Multi-pass membrane protein</topology>
    </subcellularLocation>
</comment>
<dbReference type="Pfam" id="PF00528">
    <property type="entry name" value="BPD_transp_1"/>
    <property type="match status" value="1"/>
</dbReference>
<keyword evidence="6 7" id="KW-0472">Membrane</keyword>
<evidence type="ECO:0000313" key="9">
    <source>
        <dbReference type="EMBL" id="RNG24127.1"/>
    </source>
</evidence>
<dbReference type="GO" id="GO:0022857">
    <property type="term" value="F:transmembrane transporter activity"/>
    <property type="evidence" value="ECO:0007669"/>
    <property type="project" value="InterPro"/>
</dbReference>
<keyword evidence="3" id="KW-1003">Cell membrane</keyword>
<dbReference type="PANTHER" id="PTHR30614:SF35">
    <property type="entry name" value="ABC TRANSPORTER PERMEASE PROTEIN"/>
    <property type="match status" value="1"/>
</dbReference>
<keyword evidence="4 7" id="KW-0812">Transmembrane</keyword>
<evidence type="ECO:0000256" key="2">
    <source>
        <dbReference type="ARBA" id="ARBA00022448"/>
    </source>
</evidence>
<dbReference type="InterPro" id="IPR035906">
    <property type="entry name" value="MetI-like_sf"/>
</dbReference>
<gene>
    <name evidence="9" type="ORF">EEJ42_17840</name>
</gene>
<keyword evidence="5 7" id="KW-1133">Transmembrane helix</keyword>
<evidence type="ECO:0000313" key="10">
    <source>
        <dbReference type="Proteomes" id="UP000275401"/>
    </source>
</evidence>
<dbReference type="InterPro" id="IPR000515">
    <property type="entry name" value="MetI-like"/>
</dbReference>
<dbReference type="InterPro" id="IPR043429">
    <property type="entry name" value="ArtM/GltK/GlnP/TcyL/YhdX-like"/>
</dbReference>
<reference evidence="9 10" key="1">
    <citation type="submission" date="2018-11" db="EMBL/GenBank/DDBJ databases">
        <title>The Potential of Streptomyces as Biocontrol Agents against the Tomato grey mould, Botrytis cinerea (Gray mold) Frontiers in Microbiology.</title>
        <authorList>
            <person name="Li D."/>
        </authorList>
    </citation>
    <scope>NUCLEOTIDE SEQUENCE [LARGE SCALE GENOMIC DNA]</scope>
    <source>
        <strain evidence="9 10">NEAU-LD23</strain>
    </source>
</reference>
<evidence type="ECO:0000256" key="4">
    <source>
        <dbReference type="ARBA" id="ARBA00022692"/>
    </source>
</evidence>
<evidence type="ECO:0000256" key="3">
    <source>
        <dbReference type="ARBA" id="ARBA00022475"/>
    </source>
</evidence>
<evidence type="ECO:0000256" key="1">
    <source>
        <dbReference type="ARBA" id="ARBA00004651"/>
    </source>
</evidence>
<dbReference type="GO" id="GO:0043190">
    <property type="term" value="C:ATP-binding cassette (ABC) transporter complex"/>
    <property type="evidence" value="ECO:0007669"/>
    <property type="project" value="InterPro"/>
</dbReference>
<dbReference type="Gene3D" id="1.10.3720.10">
    <property type="entry name" value="MetI-like"/>
    <property type="match status" value="1"/>
</dbReference>
<organism evidence="9 10">
    <name type="scientific">Streptomyces botrytidirepellens</name>
    <dbReference type="NCBI Taxonomy" id="2486417"/>
    <lineage>
        <taxon>Bacteria</taxon>
        <taxon>Bacillati</taxon>
        <taxon>Actinomycetota</taxon>
        <taxon>Actinomycetes</taxon>
        <taxon>Kitasatosporales</taxon>
        <taxon>Streptomycetaceae</taxon>
        <taxon>Streptomyces</taxon>
    </lineage>
</organism>
<evidence type="ECO:0000256" key="6">
    <source>
        <dbReference type="ARBA" id="ARBA00023136"/>
    </source>
</evidence>
<feature type="transmembrane region" description="Helical" evidence="7">
    <location>
        <begin position="51"/>
        <end position="75"/>
    </location>
</feature>
<dbReference type="PROSITE" id="PS50928">
    <property type="entry name" value="ABC_TM1"/>
    <property type="match status" value="1"/>
</dbReference>
<dbReference type="NCBIfam" id="TIGR01726">
    <property type="entry name" value="HEQRo_perm_3TM"/>
    <property type="match status" value="1"/>
</dbReference>
<proteinExistence type="inferred from homology"/>
<accession>A0A3M8W3U1</accession>
<dbReference type="SUPFAM" id="SSF161098">
    <property type="entry name" value="MetI-like"/>
    <property type="match status" value="1"/>
</dbReference>
<feature type="transmembrane region" description="Helical" evidence="7">
    <location>
        <begin position="219"/>
        <end position="243"/>
    </location>
</feature>
<name>A0A3M8W3U1_9ACTN</name>
<dbReference type="Proteomes" id="UP000275401">
    <property type="component" value="Unassembled WGS sequence"/>
</dbReference>
<dbReference type="GO" id="GO:0006865">
    <property type="term" value="P:amino acid transport"/>
    <property type="evidence" value="ECO:0007669"/>
    <property type="project" value="TreeGrafter"/>
</dbReference>
<evidence type="ECO:0000256" key="7">
    <source>
        <dbReference type="RuleBase" id="RU363032"/>
    </source>
</evidence>
<dbReference type="EMBL" id="RIBZ01000233">
    <property type="protein sequence ID" value="RNG24127.1"/>
    <property type="molecule type" value="Genomic_DNA"/>
</dbReference>
<comment type="similarity">
    <text evidence="7">Belongs to the binding-protein-dependent transport system permease family.</text>
</comment>
<feature type="domain" description="ABC transmembrane type-1" evidence="8">
    <location>
        <begin position="52"/>
        <end position="240"/>
    </location>
</feature>
<keyword evidence="2 7" id="KW-0813">Transport</keyword>
<dbReference type="CDD" id="cd06261">
    <property type="entry name" value="TM_PBP2"/>
    <property type="match status" value="1"/>
</dbReference>
<protein>
    <submittedName>
        <fullName evidence="9">Amino acid ABC transporter permease</fullName>
    </submittedName>
</protein>